<dbReference type="STRING" id="1538553.JT25_018455"/>
<proteinExistence type="predicted"/>
<evidence type="ECO:0000313" key="4">
    <source>
        <dbReference type="Proteomes" id="UP000030512"/>
    </source>
</evidence>
<name>A0A126T8M7_9GAMM</name>
<evidence type="ECO:0000256" key="1">
    <source>
        <dbReference type="PROSITE-ProRule" id="PRU00169"/>
    </source>
</evidence>
<dbReference type="GO" id="GO:0000160">
    <property type="term" value="P:phosphorelay signal transduction system"/>
    <property type="evidence" value="ECO:0007669"/>
    <property type="project" value="InterPro"/>
</dbReference>
<dbReference type="InterPro" id="IPR001789">
    <property type="entry name" value="Sig_transdc_resp-reg_receiver"/>
</dbReference>
<dbReference type="PROSITE" id="PS50110">
    <property type="entry name" value="RESPONSE_REGULATORY"/>
    <property type="match status" value="1"/>
</dbReference>
<dbReference type="InterPro" id="IPR011006">
    <property type="entry name" value="CheY-like_superfamily"/>
</dbReference>
<dbReference type="SUPFAM" id="SSF52172">
    <property type="entry name" value="CheY-like"/>
    <property type="match status" value="1"/>
</dbReference>
<feature type="domain" description="Response regulatory" evidence="2">
    <location>
        <begin position="16"/>
        <end position="123"/>
    </location>
</feature>
<comment type="caution">
    <text evidence="1">Lacks conserved residue(s) required for the propagation of feature annotation.</text>
</comment>
<dbReference type="RefSeq" id="WP_062329356.1">
    <property type="nucleotide sequence ID" value="NZ_CP014476.1"/>
</dbReference>
<accession>A0A126T8M7</accession>
<gene>
    <name evidence="3" type="ORF">JT25_018455</name>
</gene>
<sequence>MKQSKAMPGGCEKLPTILVCDRYTGFREGLRNFLLSAGYAQVEVVASVRLALIKLRQQRFEFVLIGVSPPALAAQRLALVTRCRQPDAKIFYLVDAKDQPFIKDTSVETILKEYVYSNLLELI</sequence>
<dbReference type="Gene3D" id="3.40.50.2300">
    <property type="match status" value="1"/>
</dbReference>
<dbReference type="Proteomes" id="UP000030512">
    <property type="component" value="Chromosome"/>
</dbReference>
<dbReference type="AlphaFoldDB" id="A0A126T8M7"/>
<evidence type="ECO:0000259" key="2">
    <source>
        <dbReference type="PROSITE" id="PS50110"/>
    </source>
</evidence>
<organism evidence="3 4">
    <name type="scientific">Methylomonas denitrificans</name>
    <dbReference type="NCBI Taxonomy" id="1538553"/>
    <lineage>
        <taxon>Bacteria</taxon>
        <taxon>Pseudomonadati</taxon>
        <taxon>Pseudomonadota</taxon>
        <taxon>Gammaproteobacteria</taxon>
        <taxon>Methylococcales</taxon>
        <taxon>Methylococcaceae</taxon>
        <taxon>Methylomonas</taxon>
    </lineage>
</organism>
<reference evidence="3 4" key="1">
    <citation type="journal article" date="2015" name="Environ. Microbiol.">
        <title>Methane oxidation coupled to nitrate reduction under hypoxia by the Gammaproteobacterium Methylomonas denitrificans, sp. nov. type strain FJG1.</title>
        <authorList>
            <person name="Kits K.D."/>
            <person name="Klotz M.G."/>
            <person name="Stein L.Y."/>
        </authorList>
    </citation>
    <scope>NUCLEOTIDE SEQUENCE [LARGE SCALE GENOMIC DNA]</scope>
    <source>
        <strain evidence="3 4">FJG1</strain>
    </source>
</reference>
<dbReference type="EMBL" id="CP014476">
    <property type="protein sequence ID" value="AMK78449.1"/>
    <property type="molecule type" value="Genomic_DNA"/>
</dbReference>
<dbReference type="KEGG" id="mdn:JT25_018455"/>
<evidence type="ECO:0000313" key="3">
    <source>
        <dbReference type="EMBL" id="AMK78449.1"/>
    </source>
</evidence>
<keyword evidence="4" id="KW-1185">Reference proteome</keyword>
<protein>
    <recommendedName>
        <fullName evidence="2">Response regulatory domain-containing protein</fullName>
    </recommendedName>
</protein>